<keyword evidence="3" id="KW-1185">Reference proteome</keyword>
<gene>
    <name evidence="2" type="ORF">GJJ64_06930</name>
</gene>
<comment type="caution">
    <text evidence="2">The sequence shown here is derived from an EMBL/GenBank/DDBJ whole genome shotgun (WGS) entry which is preliminary data.</text>
</comment>
<proteinExistence type="predicted"/>
<evidence type="ECO:0000313" key="2">
    <source>
        <dbReference type="EMBL" id="MRX46912.1"/>
    </source>
</evidence>
<name>A0A7K0FM66_9SPHI</name>
<organism evidence="2 3">
    <name type="scientific">Pedobacter puniceum</name>
    <dbReference type="NCBI Taxonomy" id="2666136"/>
    <lineage>
        <taxon>Bacteria</taxon>
        <taxon>Pseudomonadati</taxon>
        <taxon>Bacteroidota</taxon>
        <taxon>Sphingobacteriia</taxon>
        <taxon>Sphingobacteriales</taxon>
        <taxon>Sphingobacteriaceae</taxon>
        <taxon>Pedobacter</taxon>
    </lineage>
</organism>
<protein>
    <recommendedName>
        <fullName evidence="4">DUF4919 domain-containing protein</fullName>
    </recommendedName>
</protein>
<sequence length="239" mass="27556">MKKQVLSLLLLTILITMQNLNAQNKIYDYPIKPGSVEWKNLANTNEKINACQIPETLLLKLTTLDLLIICLDYPLLNNYTASNNPIEGLKNIVSSFNGLKEFLKREDAGKVLLEYYKNENLNKIQSYSDKGKYTFDFCALELLLCQDEIIQKLTPLQRKEALNNVIIKYNEKSKYQEYFGFYGKMTTSYIGSKYMISLGNDITITSPSKKRFVEQMAILDLSLIDEIVQDIDQYLNKSK</sequence>
<feature type="signal peptide" evidence="1">
    <location>
        <begin position="1"/>
        <end position="22"/>
    </location>
</feature>
<evidence type="ECO:0008006" key="4">
    <source>
        <dbReference type="Google" id="ProtNLM"/>
    </source>
</evidence>
<reference evidence="2 3" key="1">
    <citation type="submission" date="2019-11" db="EMBL/GenBank/DDBJ databases">
        <authorList>
            <person name="Cheng Q."/>
            <person name="Yang Z."/>
        </authorList>
    </citation>
    <scope>NUCLEOTIDE SEQUENCE [LARGE SCALE GENOMIC DNA]</scope>
    <source>
        <strain evidence="2 3">HX-22-1</strain>
    </source>
</reference>
<feature type="chain" id="PRO_5029441878" description="DUF4919 domain-containing protein" evidence="1">
    <location>
        <begin position="23"/>
        <end position="239"/>
    </location>
</feature>
<dbReference type="Proteomes" id="UP000462931">
    <property type="component" value="Unassembled WGS sequence"/>
</dbReference>
<keyword evidence="1" id="KW-0732">Signal</keyword>
<dbReference type="RefSeq" id="WP_154286994.1">
    <property type="nucleotide sequence ID" value="NZ_WKJI01000002.1"/>
</dbReference>
<dbReference type="EMBL" id="WKJI01000002">
    <property type="protein sequence ID" value="MRX46912.1"/>
    <property type="molecule type" value="Genomic_DNA"/>
</dbReference>
<dbReference type="AlphaFoldDB" id="A0A7K0FM66"/>
<accession>A0A7K0FM66</accession>
<evidence type="ECO:0000313" key="3">
    <source>
        <dbReference type="Proteomes" id="UP000462931"/>
    </source>
</evidence>
<evidence type="ECO:0000256" key="1">
    <source>
        <dbReference type="SAM" id="SignalP"/>
    </source>
</evidence>